<dbReference type="PANTHER" id="PTHR21716:SF53">
    <property type="entry name" value="PERMEASE PERM-RELATED"/>
    <property type="match status" value="1"/>
</dbReference>
<feature type="transmembrane region" description="Helical" evidence="8">
    <location>
        <begin position="229"/>
        <end position="248"/>
    </location>
</feature>
<comment type="similarity">
    <text evidence="2">Belongs to the autoinducer-2 exporter (AI-2E) (TC 2.A.86) family.</text>
</comment>
<feature type="transmembrane region" description="Helical" evidence="8">
    <location>
        <begin position="73"/>
        <end position="97"/>
    </location>
</feature>
<evidence type="ECO:0000256" key="4">
    <source>
        <dbReference type="ARBA" id="ARBA00022475"/>
    </source>
</evidence>
<keyword evidence="4" id="KW-1003">Cell membrane</keyword>
<evidence type="ECO:0000256" key="2">
    <source>
        <dbReference type="ARBA" id="ARBA00009773"/>
    </source>
</evidence>
<accession>A0ABY5FQY1</accession>
<proteinExistence type="inferred from homology"/>
<keyword evidence="7 8" id="KW-0472">Membrane</keyword>
<keyword evidence="10" id="KW-1185">Reference proteome</keyword>
<dbReference type="InterPro" id="IPR002549">
    <property type="entry name" value="AI-2E-like"/>
</dbReference>
<feature type="transmembrane region" description="Helical" evidence="8">
    <location>
        <begin position="9"/>
        <end position="26"/>
    </location>
</feature>
<name>A0ABY5FQY1_9BACL</name>
<evidence type="ECO:0000256" key="3">
    <source>
        <dbReference type="ARBA" id="ARBA00022448"/>
    </source>
</evidence>
<evidence type="ECO:0000256" key="6">
    <source>
        <dbReference type="ARBA" id="ARBA00022989"/>
    </source>
</evidence>
<feature type="transmembrane region" description="Helical" evidence="8">
    <location>
        <begin position="290"/>
        <end position="312"/>
    </location>
</feature>
<keyword evidence="3" id="KW-0813">Transport</keyword>
<feature type="transmembrane region" description="Helical" evidence="8">
    <location>
        <begin position="254"/>
        <end position="283"/>
    </location>
</feature>
<keyword evidence="5 8" id="KW-0812">Transmembrane</keyword>
<protein>
    <submittedName>
        <fullName evidence="9">AI-2E family transporter</fullName>
    </submittedName>
</protein>
<evidence type="ECO:0000256" key="8">
    <source>
        <dbReference type="SAM" id="Phobius"/>
    </source>
</evidence>
<feature type="transmembrane region" description="Helical" evidence="8">
    <location>
        <begin position="168"/>
        <end position="191"/>
    </location>
</feature>
<dbReference type="RefSeq" id="WP_255177975.1">
    <property type="nucleotide sequence ID" value="NZ_CP101462.1"/>
</dbReference>
<evidence type="ECO:0000256" key="5">
    <source>
        <dbReference type="ARBA" id="ARBA00022692"/>
    </source>
</evidence>
<evidence type="ECO:0000313" key="9">
    <source>
        <dbReference type="EMBL" id="UTT43607.1"/>
    </source>
</evidence>
<reference evidence="9" key="1">
    <citation type="submission" date="2022-07" db="EMBL/GenBank/DDBJ databases">
        <title>Complete genome of CX2.</title>
        <authorList>
            <person name="Cao G."/>
        </authorList>
    </citation>
    <scope>NUCLEOTIDE SEQUENCE</scope>
    <source>
        <strain evidence="9">CX2</strain>
    </source>
</reference>
<evidence type="ECO:0000313" key="10">
    <source>
        <dbReference type="Proteomes" id="UP001060325"/>
    </source>
</evidence>
<comment type="subcellular location">
    <subcellularLocation>
        <location evidence="1">Cell membrane</location>
        <topology evidence="1">Multi-pass membrane protein</topology>
    </subcellularLocation>
</comment>
<dbReference type="EMBL" id="CP101462">
    <property type="protein sequence ID" value="UTT43607.1"/>
    <property type="molecule type" value="Genomic_DNA"/>
</dbReference>
<dbReference type="PANTHER" id="PTHR21716">
    <property type="entry name" value="TRANSMEMBRANE PROTEIN"/>
    <property type="match status" value="1"/>
</dbReference>
<feature type="transmembrane region" description="Helical" evidence="8">
    <location>
        <begin position="32"/>
        <end position="61"/>
    </location>
</feature>
<dbReference type="Pfam" id="PF01594">
    <property type="entry name" value="AI-2E_transport"/>
    <property type="match status" value="1"/>
</dbReference>
<evidence type="ECO:0000256" key="1">
    <source>
        <dbReference type="ARBA" id="ARBA00004651"/>
    </source>
</evidence>
<feature type="transmembrane region" description="Helical" evidence="8">
    <location>
        <begin position="324"/>
        <end position="350"/>
    </location>
</feature>
<evidence type="ECO:0000256" key="7">
    <source>
        <dbReference type="ARBA" id="ARBA00023136"/>
    </source>
</evidence>
<keyword evidence="6 8" id="KW-1133">Transmembrane helix</keyword>
<gene>
    <name evidence="9" type="ORF">NMQ00_03635</name>
</gene>
<sequence length="375" mass="42247">MQPFWTTRAFRNGIWVLLILTIVFMAKQVEFLFYPIGIFFATVLTPFLFAGILFYLTVGLVDWLELKFKRRSLAILAILLLLLVLSVLFVLTLGPLITRQLLALLDTFPRFAEESYRQFLSLYARLEEYSWFREYAEQNATSVETWVRQLADALGVVIGSVAGSLGRLLALIISGLFTLFIALFLYVFMLIDGGKLASAIVRWIPPTYEQDSRHILHDMHETIKRYVRAQLIVCTFVGFFATIALWLLDVPFFLPLGLFIFATNIIPYFGPFLGAAPAVLIAFIDEPVKAIYVIIAITIVQQLDANVISPLVQGKSLRVHPITITLVLLVAGRLAGIVGMLLAVPLYAVLKVTFLNVQKLYALRKQSKFSGDSTR</sequence>
<dbReference type="Proteomes" id="UP001060325">
    <property type="component" value="Chromosome"/>
</dbReference>
<organism evidence="9 10">
    <name type="scientific">Exiguobacterium aurantiacum</name>
    <dbReference type="NCBI Taxonomy" id="33987"/>
    <lineage>
        <taxon>Bacteria</taxon>
        <taxon>Bacillati</taxon>
        <taxon>Bacillota</taxon>
        <taxon>Bacilli</taxon>
        <taxon>Bacillales</taxon>
        <taxon>Bacillales Family XII. Incertae Sedis</taxon>
        <taxon>Exiguobacterium</taxon>
    </lineage>
</organism>